<feature type="non-terminal residue" evidence="2">
    <location>
        <position position="1"/>
    </location>
</feature>
<proteinExistence type="predicted"/>
<evidence type="ECO:0000313" key="3">
    <source>
        <dbReference type="Proteomes" id="UP001642484"/>
    </source>
</evidence>
<dbReference type="Proteomes" id="UP001642484">
    <property type="component" value="Unassembled WGS sequence"/>
</dbReference>
<evidence type="ECO:0000256" key="1">
    <source>
        <dbReference type="SAM" id="MobiDB-lite"/>
    </source>
</evidence>
<comment type="caution">
    <text evidence="2">The sequence shown here is derived from an EMBL/GenBank/DDBJ whole genome shotgun (WGS) entry which is preliminary data.</text>
</comment>
<reference evidence="2 3" key="1">
    <citation type="submission" date="2024-02" db="EMBL/GenBank/DDBJ databases">
        <authorList>
            <person name="Chen Y."/>
            <person name="Shah S."/>
            <person name="Dougan E. K."/>
            <person name="Thang M."/>
            <person name="Chan C."/>
        </authorList>
    </citation>
    <scope>NUCLEOTIDE SEQUENCE [LARGE SCALE GENOMIC DNA]</scope>
</reference>
<feature type="region of interest" description="Disordered" evidence="1">
    <location>
        <begin position="1"/>
        <end position="86"/>
    </location>
</feature>
<gene>
    <name evidence="2" type="ORF">CCMP2556_LOCUS20138</name>
</gene>
<protein>
    <submittedName>
        <fullName evidence="2">Uncharacterized protein</fullName>
    </submittedName>
</protein>
<feature type="compositionally biased region" description="Acidic residues" evidence="1">
    <location>
        <begin position="46"/>
        <end position="57"/>
    </location>
</feature>
<accession>A0ABP0LBT8</accession>
<dbReference type="EMBL" id="CAXAMN010011712">
    <property type="protein sequence ID" value="CAK9036049.1"/>
    <property type="molecule type" value="Genomic_DNA"/>
</dbReference>
<evidence type="ECO:0000313" key="2">
    <source>
        <dbReference type="EMBL" id="CAK9036049.1"/>
    </source>
</evidence>
<feature type="compositionally biased region" description="Basic and acidic residues" evidence="1">
    <location>
        <begin position="58"/>
        <end position="86"/>
    </location>
</feature>
<organism evidence="2 3">
    <name type="scientific">Durusdinium trenchii</name>
    <dbReference type="NCBI Taxonomy" id="1381693"/>
    <lineage>
        <taxon>Eukaryota</taxon>
        <taxon>Sar</taxon>
        <taxon>Alveolata</taxon>
        <taxon>Dinophyceae</taxon>
        <taxon>Suessiales</taxon>
        <taxon>Symbiodiniaceae</taxon>
        <taxon>Durusdinium</taxon>
    </lineage>
</organism>
<feature type="non-terminal residue" evidence="2">
    <location>
        <position position="86"/>
    </location>
</feature>
<name>A0ABP0LBT8_9DINO</name>
<sequence>VASIPFPTWKSKKLSKVKQEKEEETEEKEQCHGVAELEVSDATPDGNEEDSDQETEEAMVRESKKRDLSPSDVQAEKEKKQRMDKE</sequence>
<keyword evidence="3" id="KW-1185">Reference proteome</keyword>